<evidence type="ECO:0000313" key="2">
    <source>
        <dbReference type="Proteomes" id="UP000001072"/>
    </source>
</evidence>
<organism evidence="2">
    <name type="scientific">Melampsora larici-populina (strain 98AG31 / pathotype 3-4-7)</name>
    <name type="common">Poplar leaf rust fungus</name>
    <dbReference type="NCBI Taxonomy" id="747676"/>
    <lineage>
        <taxon>Eukaryota</taxon>
        <taxon>Fungi</taxon>
        <taxon>Dikarya</taxon>
        <taxon>Basidiomycota</taxon>
        <taxon>Pucciniomycotina</taxon>
        <taxon>Pucciniomycetes</taxon>
        <taxon>Pucciniales</taxon>
        <taxon>Melampsoraceae</taxon>
        <taxon>Melampsora</taxon>
    </lineage>
</organism>
<dbReference type="InParanoid" id="F4RQ21"/>
<dbReference type="HOGENOM" id="CLU_032925_2_0_1"/>
<dbReference type="EMBL" id="GL883113">
    <property type="protein sequence ID" value="EGG05329.1"/>
    <property type="molecule type" value="Genomic_DNA"/>
</dbReference>
<dbReference type="AlphaFoldDB" id="F4RQ21"/>
<reference evidence="2" key="1">
    <citation type="journal article" date="2011" name="Proc. Natl. Acad. Sci. U.S.A.">
        <title>Obligate biotrophy features unraveled by the genomic analysis of rust fungi.</title>
        <authorList>
            <person name="Duplessis S."/>
            <person name="Cuomo C.A."/>
            <person name="Lin Y.-C."/>
            <person name="Aerts A."/>
            <person name="Tisserant E."/>
            <person name="Veneault-Fourrey C."/>
            <person name="Joly D.L."/>
            <person name="Hacquard S."/>
            <person name="Amselem J."/>
            <person name="Cantarel B.L."/>
            <person name="Chiu R."/>
            <person name="Coutinho P.M."/>
            <person name="Feau N."/>
            <person name="Field M."/>
            <person name="Frey P."/>
            <person name="Gelhaye E."/>
            <person name="Goldberg J."/>
            <person name="Grabherr M.G."/>
            <person name="Kodira C.D."/>
            <person name="Kohler A."/>
            <person name="Kuees U."/>
            <person name="Lindquist E.A."/>
            <person name="Lucas S.M."/>
            <person name="Mago R."/>
            <person name="Mauceli E."/>
            <person name="Morin E."/>
            <person name="Murat C."/>
            <person name="Pangilinan J.L."/>
            <person name="Park R."/>
            <person name="Pearson M."/>
            <person name="Quesneville H."/>
            <person name="Rouhier N."/>
            <person name="Sakthikumar S."/>
            <person name="Salamov A.A."/>
            <person name="Schmutz J."/>
            <person name="Selles B."/>
            <person name="Shapiro H."/>
            <person name="Tanguay P."/>
            <person name="Tuskan G.A."/>
            <person name="Henrissat B."/>
            <person name="Van de Peer Y."/>
            <person name="Rouze P."/>
            <person name="Ellis J.G."/>
            <person name="Dodds P.N."/>
            <person name="Schein J.E."/>
            <person name="Zhong S."/>
            <person name="Hamelin R.C."/>
            <person name="Grigoriev I.V."/>
            <person name="Szabo L.J."/>
            <person name="Martin F."/>
        </authorList>
    </citation>
    <scope>NUCLEOTIDE SEQUENCE [LARGE SCALE GENOMIC DNA]</scope>
    <source>
        <strain evidence="2">98AG31 / pathotype 3-4-7</strain>
    </source>
</reference>
<keyword evidence="2" id="KW-1185">Reference proteome</keyword>
<dbReference type="KEGG" id="mlr:MELLADRAFT_107561"/>
<dbReference type="Proteomes" id="UP000001072">
    <property type="component" value="Unassembled WGS sequence"/>
</dbReference>
<evidence type="ECO:0000313" key="1">
    <source>
        <dbReference type="EMBL" id="EGG05329.1"/>
    </source>
</evidence>
<gene>
    <name evidence="1" type="ORF">MELLADRAFT_107561</name>
</gene>
<sequence length="376" mass="42693">MTFYMKGTAYKYTNTINSSEERVLIISATISLQRLRLISRIWAKVVPYFLFDVVRLQTPGMARRLLEDWQGSILSSADSPLRVLSMEHLVCHKPADSEVFVPESVRAFVSMPIDTGAKVINTFGINITSLSLIFGNCMMVSTDMIDAVKNIHCLTKLTLIRRYDWPRKLNSDSASIGDLLTVTPALESLSLSLPYLESHFLLPGSLPCLKHLWFKYHTSSREAITQISHTTKRTLRTIEYNSADPVEDAPSGILREARNSLECLCIDAIAINLPPSTWCFQTLRTIVTKYSTGHDYWMDVLRLIPDGHFPRPNNFKHIVFTSCRGRNLLNDEMVCAFDKYDIQCHFMAELEYDEILQLNSELNGPMQAVPEDGLMT</sequence>
<proteinExistence type="predicted"/>
<dbReference type="RefSeq" id="XP_007411251.1">
    <property type="nucleotide sequence ID" value="XM_007411189.1"/>
</dbReference>
<protein>
    <recommendedName>
        <fullName evidence="3">F-box domain-containing protein</fullName>
    </recommendedName>
</protein>
<name>F4RQ21_MELLP</name>
<dbReference type="VEuPathDB" id="FungiDB:MELLADRAFT_107561"/>
<dbReference type="GeneID" id="18923207"/>
<evidence type="ECO:0008006" key="3">
    <source>
        <dbReference type="Google" id="ProtNLM"/>
    </source>
</evidence>
<accession>F4RQ21</accession>